<evidence type="ECO:0000313" key="1">
    <source>
        <dbReference type="EMBL" id="GLU47651.1"/>
    </source>
</evidence>
<name>A0A9W6P5R3_9ACTN</name>
<sequence length="321" mass="32489">MAQSAPPAYVPLVEVTRSGMREGVHYGAVVALTAAGEVGYALGDVTAPMFPRSAAKPFQALAALRAGARLTGSQVAIAAGSHSGADIHVASVTATLAAAGLTEADLGCPEDWPMDRRTRDALLRADGAPSRTLMNCSGKHAAMLDACVRRGWDLRGYLSPSHPLQLLIREAVEEKCGEPIAHTAVDGCGAPQLAVSLTGLARGFQAMALAPEGSIEHTINAAMRAFPEYVAGEGRVDTVLMRALPGATSKIGAEGVIVVAAPTGETAAVKISDGDPLPRAGAMVALTALSSVGADISGTEDLLATDVTGGGGVVGVIRPLG</sequence>
<keyword evidence="2" id="KW-1185">Reference proteome</keyword>
<evidence type="ECO:0000313" key="2">
    <source>
        <dbReference type="Proteomes" id="UP001165092"/>
    </source>
</evidence>
<organism evidence="1 2">
    <name type="scientific">Nocardiopsis ansamitocini</name>
    <dbReference type="NCBI Taxonomy" id="1670832"/>
    <lineage>
        <taxon>Bacteria</taxon>
        <taxon>Bacillati</taxon>
        <taxon>Actinomycetota</taxon>
        <taxon>Actinomycetes</taxon>
        <taxon>Streptosporangiales</taxon>
        <taxon>Nocardiopsidaceae</taxon>
        <taxon>Nocardiopsis</taxon>
    </lineage>
</organism>
<dbReference type="Pfam" id="PF06089">
    <property type="entry name" value="Asparaginase_II"/>
    <property type="match status" value="1"/>
</dbReference>
<dbReference type="InterPro" id="IPR010349">
    <property type="entry name" value="Asparaginase_II"/>
</dbReference>
<dbReference type="Proteomes" id="UP001165092">
    <property type="component" value="Unassembled WGS sequence"/>
</dbReference>
<reference evidence="1" key="1">
    <citation type="submission" date="2023-02" db="EMBL/GenBank/DDBJ databases">
        <title>Nocardiopsis ansamitocini NBRC 112285.</title>
        <authorList>
            <person name="Ichikawa N."/>
            <person name="Sato H."/>
            <person name="Tonouchi N."/>
        </authorList>
    </citation>
    <scope>NUCLEOTIDE SEQUENCE</scope>
    <source>
        <strain evidence="1">NBRC 112285</strain>
    </source>
</reference>
<proteinExistence type="predicted"/>
<accession>A0A9W6P5R3</accession>
<dbReference type="RefSeq" id="WP_285758858.1">
    <property type="nucleotide sequence ID" value="NZ_BSQG01000003.1"/>
</dbReference>
<dbReference type="AlphaFoldDB" id="A0A9W6P5R3"/>
<dbReference type="PANTHER" id="PTHR42110">
    <property type="entry name" value="L-ASPARAGINASE, PUTATIVE (AFU_ORTHOLOGUE AFUA_3G11890)-RELATED"/>
    <property type="match status" value="1"/>
</dbReference>
<comment type="caution">
    <text evidence="1">The sequence shown here is derived from an EMBL/GenBank/DDBJ whole genome shotgun (WGS) entry which is preliminary data.</text>
</comment>
<dbReference type="PANTHER" id="PTHR42110:SF1">
    <property type="entry name" value="L-ASPARAGINASE, PUTATIVE (AFU_ORTHOLOGUE AFUA_3G11890)-RELATED"/>
    <property type="match status" value="1"/>
</dbReference>
<protein>
    <submittedName>
        <fullName evidence="1">Asparaginase</fullName>
    </submittedName>
</protein>
<gene>
    <name evidence="1" type="ORF">Nans01_20020</name>
</gene>
<dbReference type="EMBL" id="BSQG01000003">
    <property type="protein sequence ID" value="GLU47651.1"/>
    <property type="molecule type" value="Genomic_DNA"/>
</dbReference>